<proteinExistence type="predicted"/>
<dbReference type="Proteomes" id="UP000023152">
    <property type="component" value="Unassembled WGS sequence"/>
</dbReference>
<accession>X6NUM0</accession>
<reference evidence="2 3" key="1">
    <citation type="journal article" date="2013" name="Curr. Biol.">
        <title>The Genome of the Foraminiferan Reticulomyxa filosa.</title>
        <authorList>
            <person name="Glockner G."/>
            <person name="Hulsmann N."/>
            <person name="Schleicher M."/>
            <person name="Noegel A.A."/>
            <person name="Eichinger L."/>
            <person name="Gallinger C."/>
            <person name="Pawlowski J."/>
            <person name="Sierra R."/>
            <person name="Euteneuer U."/>
            <person name="Pillet L."/>
            <person name="Moustafa A."/>
            <person name="Platzer M."/>
            <person name="Groth M."/>
            <person name="Szafranski K."/>
            <person name="Schliwa M."/>
        </authorList>
    </citation>
    <scope>NUCLEOTIDE SEQUENCE [LARGE SCALE GENOMIC DNA]</scope>
</reference>
<gene>
    <name evidence="2" type="ORF">RFI_07507</name>
</gene>
<evidence type="ECO:0000256" key="1">
    <source>
        <dbReference type="SAM" id="MobiDB-lite"/>
    </source>
</evidence>
<comment type="caution">
    <text evidence="2">The sequence shown here is derived from an EMBL/GenBank/DDBJ whole genome shotgun (WGS) entry which is preliminary data.</text>
</comment>
<evidence type="ECO:0000313" key="3">
    <source>
        <dbReference type="Proteomes" id="UP000023152"/>
    </source>
</evidence>
<organism evidence="2 3">
    <name type="scientific">Reticulomyxa filosa</name>
    <dbReference type="NCBI Taxonomy" id="46433"/>
    <lineage>
        <taxon>Eukaryota</taxon>
        <taxon>Sar</taxon>
        <taxon>Rhizaria</taxon>
        <taxon>Retaria</taxon>
        <taxon>Foraminifera</taxon>
        <taxon>Monothalamids</taxon>
        <taxon>Reticulomyxidae</taxon>
        <taxon>Reticulomyxa</taxon>
    </lineage>
</organism>
<protein>
    <submittedName>
        <fullName evidence="2">Uncharacterized protein</fullName>
    </submittedName>
</protein>
<name>X6NUM0_RETFI</name>
<keyword evidence="3" id="KW-1185">Reference proteome</keyword>
<feature type="compositionally biased region" description="Basic and acidic residues" evidence="1">
    <location>
        <begin position="31"/>
        <end position="45"/>
    </location>
</feature>
<sequence length="432" mass="48821">MTDDLRATSEFRSNIASDFREHRSKSPIRSSQRDDRVRDKRERAIAKTKSQSEPGTGIDDRLRHMHGTDNDTENEVEMPYEIVSQRRGTTTPATVANTKGMDIFILSEDMTAAIGTPGSSGDGYRKRRSISITELKSAEELDSEDNVISKAVYFCLKFEFVKKNNNKIQKSIHFIKIIKKKRREWRKRRADKRKDRFQRNLSMDHILVMDEKEGVLTSAYPTWTMSPHALGNTSANSLFVASPTTGAPETLNMDSLLLNPILSTRGGGVDSCLDIADEDHDQDQEHNIGHTRNDSASSIIIHKKMPSFTALSIFGSTEPDKSITPEQPTIPLMPPTHYRDPMTDMLSHDEPVVDMSLFSSSQQKEFDFFSASDSQLLHDTAFKGDQDDDMSGYFIQRLNSADNSDPFAREQSRKSLVVDSTKLKHIHKVCII</sequence>
<evidence type="ECO:0000313" key="2">
    <source>
        <dbReference type="EMBL" id="ETO29613.1"/>
    </source>
</evidence>
<feature type="compositionally biased region" description="Basic and acidic residues" evidence="1">
    <location>
        <begin position="58"/>
        <end position="69"/>
    </location>
</feature>
<feature type="region of interest" description="Disordered" evidence="1">
    <location>
        <begin position="1"/>
        <end position="76"/>
    </location>
</feature>
<dbReference type="EMBL" id="ASPP01005951">
    <property type="protein sequence ID" value="ETO29613.1"/>
    <property type="molecule type" value="Genomic_DNA"/>
</dbReference>
<dbReference type="AlphaFoldDB" id="X6NUM0"/>